<keyword evidence="3 6" id="KW-1133">Transmembrane helix</keyword>
<dbReference type="CDD" id="cd17364">
    <property type="entry name" value="MFS_PhT"/>
    <property type="match status" value="1"/>
</dbReference>
<feature type="domain" description="Major facilitator superfamily (MFS) profile" evidence="7">
    <location>
        <begin position="1"/>
        <end position="478"/>
    </location>
</feature>
<organism evidence="8 9">
    <name type="scientific">Exophiala aquamarina CBS 119918</name>
    <dbReference type="NCBI Taxonomy" id="1182545"/>
    <lineage>
        <taxon>Eukaryota</taxon>
        <taxon>Fungi</taxon>
        <taxon>Dikarya</taxon>
        <taxon>Ascomycota</taxon>
        <taxon>Pezizomycotina</taxon>
        <taxon>Eurotiomycetes</taxon>
        <taxon>Chaetothyriomycetidae</taxon>
        <taxon>Chaetothyriales</taxon>
        <taxon>Herpotrichiellaceae</taxon>
        <taxon>Exophiala</taxon>
    </lineage>
</organism>
<dbReference type="RefSeq" id="XP_013256785.1">
    <property type="nucleotide sequence ID" value="XM_013401331.1"/>
</dbReference>
<feature type="transmembrane region" description="Helical" evidence="6">
    <location>
        <begin position="20"/>
        <end position="40"/>
    </location>
</feature>
<dbReference type="VEuPathDB" id="FungiDB:A1O9_09991"/>
<feature type="transmembrane region" description="Helical" evidence="6">
    <location>
        <begin position="454"/>
        <end position="473"/>
    </location>
</feature>
<feature type="transmembrane region" description="Helical" evidence="6">
    <location>
        <begin position="168"/>
        <end position="186"/>
    </location>
</feature>
<keyword evidence="2 6" id="KW-0812">Transmembrane</keyword>
<evidence type="ECO:0000313" key="8">
    <source>
        <dbReference type="EMBL" id="KEF54195.1"/>
    </source>
</evidence>
<dbReference type="OrthoDB" id="433512at2759"/>
<accession>A0A072PF51</accession>
<feature type="transmembrane region" description="Helical" evidence="6">
    <location>
        <begin position="113"/>
        <end position="136"/>
    </location>
</feature>
<dbReference type="STRING" id="1182545.A0A072PF51"/>
<name>A0A072PF51_9EURO</name>
<dbReference type="PROSITE" id="PS50850">
    <property type="entry name" value="MFS"/>
    <property type="match status" value="1"/>
</dbReference>
<reference evidence="8 9" key="1">
    <citation type="submission" date="2013-03" db="EMBL/GenBank/DDBJ databases">
        <title>The Genome Sequence of Exophiala aquamarina CBS 119918.</title>
        <authorList>
            <consortium name="The Broad Institute Genomics Platform"/>
            <person name="Cuomo C."/>
            <person name="de Hoog S."/>
            <person name="Gorbushina A."/>
            <person name="Walker B."/>
            <person name="Young S.K."/>
            <person name="Zeng Q."/>
            <person name="Gargeya S."/>
            <person name="Fitzgerald M."/>
            <person name="Haas B."/>
            <person name="Abouelleil A."/>
            <person name="Allen A.W."/>
            <person name="Alvarado L."/>
            <person name="Arachchi H.M."/>
            <person name="Berlin A.M."/>
            <person name="Chapman S.B."/>
            <person name="Gainer-Dewar J."/>
            <person name="Goldberg J."/>
            <person name="Griggs A."/>
            <person name="Gujja S."/>
            <person name="Hansen M."/>
            <person name="Howarth C."/>
            <person name="Imamovic A."/>
            <person name="Ireland A."/>
            <person name="Larimer J."/>
            <person name="McCowan C."/>
            <person name="Murphy C."/>
            <person name="Pearson M."/>
            <person name="Poon T.W."/>
            <person name="Priest M."/>
            <person name="Roberts A."/>
            <person name="Saif S."/>
            <person name="Shea T."/>
            <person name="Sisk P."/>
            <person name="Sykes S."/>
            <person name="Wortman J."/>
            <person name="Nusbaum C."/>
            <person name="Birren B."/>
        </authorList>
    </citation>
    <scope>NUCLEOTIDE SEQUENCE [LARGE SCALE GENOMIC DNA]</scope>
    <source>
        <strain evidence="8 9">CBS 119918</strain>
    </source>
</reference>
<dbReference type="Proteomes" id="UP000027920">
    <property type="component" value="Unassembled WGS sequence"/>
</dbReference>
<dbReference type="PROSITE" id="PS00216">
    <property type="entry name" value="SUGAR_TRANSPORT_1"/>
    <property type="match status" value="1"/>
</dbReference>
<evidence type="ECO:0000256" key="3">
    <source>
        <dbReference type="ARBA" id="ARBA00022989"/>
    </source>
</evidence>
<dbReference type="HOGENOM" id="CLU_001265_46_14_1"/>
<dbReference type="InterPro" id="IPR036259">
    <property type="entry name" value="MFS_trans_sf"/>
</dbReference>
<evidence type="ECO:0000256" key="1">
    <source>
        <dbReference type="ARBA" id="ARBA00004141"/>
    </source>
</evidence>
<dbReference type="GeneID" id="25284898"/>
<evidence type="ECO:0000256" key="6">
    <source>
        <dbReference type="SAM" id="Phobius"/>
    </source>
</evidence>
<gene>
    <name evidence="8" type="ORF">A1O9_09991</name>
</gene>
<feature type="transmembrane region" description="Helical" evidence="6">
    <location>
        <begin position="380"/>
        <end position="401"/>
    </location>
</feature>
<proteinExistence type="predicted"/>
<dbReference type="PANTHER" id="PTHR24064">
    <property type="entry name" value="SOLUTE CARRIER FAMILY 22 MEMBER"/>
    <property type="match status" value="1"/>
</dbReference>
<dbReference type="Gene3D" id="1.20.1250.20">
    <property type="entry name" value="MFS general substrate transporter like domains"/>
    <property type="match status" value="2"/>
</dbReference>
<dbReference type="GO" id="GO:0022857">
    <property type="term" value="F:transmembrane transporter activity"/>
    <property type="evidence" value="ECO:0007669"/>
    <property type="project" value="InterPro"/>
</dbReference>
<feature type="transmembrane region" description="Helical" evidence="6">
    <location>
        <begin position="356"/>
        <end position="374"/>
    </location>
</feature>
<sequence length="591" mass="64633">MLGFCYFTNNGNKIPQSDDTLIKVTTSVGTLIGQLFFGWLADVVGRKRMYGYELLIITLATLGQSITGPSSAISITGLLVFWRVIMGVGIGGDYPLSSVIPSEFSLTKWRGTMVAAVFSTQALGQLLASLVAFIVIESFKGQIDNSLNMCNGDHCTKTPEGQLAVDRMWRIIVGFGAIPAVVALYYRLTIPETPRYTFDVTRDVEQGFADYKAFCMNTIGPMNGRGQVSADREDIRSRLNDQRLGGLDVKAIPQSSLHDFRRYFGNRRNFLALVGTAGSWFFLDVAYYALLLNNTIFLQKIGFGSVSHATEHTIYNNLRNGAVGNLVLVVAGAIPGSILAIIFVDKIGRKPIQIGGFVMMTLLLLILGSAFNSISDSSRVALFVLILFFVNFGPNTTTFIVPGECFPTRYRSTAHGISAASGKLGAVLAQALAGPLRRVGYKEGETDASPWLPHVIQILGAFAFLGLLTSLLIPETMGRSLEDLAGEEDVQPEEKGRTSWYERLWSRLTSKRAAREMCDEEEHKCVSSILPTTPDFNGRADSPDHGDVGSGVLTTISRRDKADEAAVGGHTDKSHDRRFYEDEMDLTPGRL</sequence>
<evidence type="ECO:0000313" key="9">
    <source>
        <dbReference type="Proteomes" id="UP000027920"/>
    </source>
</evidence>
<comment type="caution">
    <text evidence="8">The sequence shown here is derived from an EMBL/GenBank/DDBJ whole genome shotgun (WGS) entry which is preliminary data.</text>
</comment>
<dbReference type="GO" id="GO:0016020">
    <property type="term" value="C:membrane"/>
    <property type="evidence" value="ECO:0007669"/>
    <property type="project" value="UniProtKB-SubCell"/>
</dbReference>
<evidence type="ECO:0000259" key="7">
    <source>
        <dbReference type="PROSITE" id="PS50850"/>
    </source>
</evidence>
<evidence type="ECO:0000256" key="5">
    <source>
        <dbReference type="SAM" id="MobiDB-lite"/>
    </source>
</evidence>
<dbReference type="SUPFAM" id="SSF103473">
    <property type="entry name" value="MFS general substrate transporter"/>
    <property type="match status" value="1"/>
</dbReference>
<dbReference type="Pfam" id="PF00083">
    <property type="entry name" value="Sugar_tr"/>
    <property type="match status" value="1"/>
</dbReference>
<feature type="transmembrane region" description="Helical" evidence="6">
    <location>
        <begin position="413"/>
        <end position="434"/>
    </location>
</feature>
<evidence type="ECO:0000256" key="4">
    <source>
        <dbReference type="ARBA" id="ARBA00023136"/>
    </source>
</evidence>
<feature type="transmembrane region" description="Helical" evidence="6">
    <location>
        <begin position="322"/>
        <end position="344"/>
    </location>
</feature>
<dbReference type="InterPro" id="IPR020846">
    <property type="entry name" value="MFS_dom"/>
</dbReference>
<dbReference type="InterPro" id="IPR005829">
    <property type="entry name" value="Sugar_transporter_CS"/>
</dbReference>
<keyword evidence="9" id="KW-1185">Reference proteome</keyword>
<dbReference type="EMBL" id="AMGV01000011">
    <property type="protein sequence ID" value="KEF54195.1"/>
    <property type="molecule type" value="Genomic_DNA"/>
</dbReference>
<dbReference type="PROSITE" id="PS00217">
    <property type="entry name" value="SUGAR_TRANSPORT_2"/>
    <property type="match status" value="1"/>
</dbReference>
<keyword evidence="4 6" id="KW-0472">Membrane</keyword>
<dbReference type="AlphaFoldDB" id="A0A072PF51"/>
<feature type="region of interest" description="Disordered" evidence="5">
    <location>
        <begin position="559"/>
        <end position="591"/>
    </location>
</feature>
<feature type="transmembrane region" description="Helical" evidence="6">
    <location>
        <begin position="270"/>
        <end position="290"/>
    </location>
</feature>
<protein>
    <submittedName>
        <fullName evidence="8">MFS transporter, PHS family, inorganic phosphate transporter</fullName>
    </submittedName>
</protein>
<dbReference type="InterPro" id="IPR005828">
    <property type="entry name" value="MFS_sugar_transport-like"/>
</dbReference>
<feature type="compositionally biased region" description="Basic and acidic residues" evidence="5">
    <location>
        <begin position="559"/>
        <end position="581"/>
    </location>
</feature>
<evidence type="ECO:0000256" key="2">
    <source>
        <dbReference type="ARBA" id="ARBA00022692"/>
    </source>
</evidence>
<comment type="subcellular location">
    <subcellularLocation>
        <location evidence="1">Membrane</location>
        <topology evidence="1">Multi-pass membrane protein</topology>
    </subcellularLocation>
</comment>